<organism evidence="1 2">
    <name type="scientific">Acorus calamus</name>
    <name type="common">Sweet flag</name>
    <dbReference type="NCBI Taxonomy" id="4465"/>
    <lineage>
        <taxon>Eukaryota</taxon>
        <taxon>Viridiplantae</taxon>
        <taxon>Streptophyta</taxon>
        <taxon>Embryophyta</taxon>
        <taxon>Tracheophyta</taxon>
        <taxon>Spermatophyta</taxon>
        <taxon>Magnoliopsida</taxon>
        <taxon>Liliopsida</taxon>
        <taxon>Acoraceae</taxon>
        <taxon>Acorus</taxon>
    </lineage>
</organism>
<dbReference type="Proteomes" id="UP001180020">
    <property type="component" value="Unassembled WGS sequence"/>
</dbReference>
<keyword evidence="2" id="KW-1185">Reference proteome</keyword>
<name>A0AAV9DFS1_ACOCL</name>
<reference evidence="1" key="2">
    <citation type="submission" date="2023-06" db="EMBL/GenBank/DDBJ databases">
        <authorList>
            <person name="Ma L."/>
            <person name="Liu K.-W."/>
            <person name="Li Z."/>
            <person name="Hsiao Y.-Y."/>
            <person name="Qi Y."/>
            <person name="Fu T."/>
            <person name="Tang G."/>
            <person name="Zhang D."/>
            <person name="Sun W.-H."/>
            <person name="Liu D.-K."/>
            <person name="Li Y."/>
            <person name="Chen G.-Z."/>
            <person name="Liu X.-D."/>
            <person name="Liao X.-Y."/>
            <person name="Jiang Y.-T."/>
            <person name="Yu X."/>
            <person name="Hao Y."/>
            <person name="Huang J."/>
            <person name="Zhao X.-W."/>
            <person name="Ke S."/>
            <person name="Chen Y.-Y."/>
            <person name="Wu W.-L."/>
            <person name="Hsu J.-L."/>
            <person name="Lin Y.-F."/>
            <person name="Huang M.-D."/>
            <person name="Li C.-Y."/>
            <person name="Huang L."/>
            <person name="Wang Z.-W."/>
            <person name="Zhao X."/>
            <person name="Zhong W.-Y."/>
            <person name="Peng D.-H."/>
            <person name="Ahmad S."/>
            <person name="Lan S."/>
            <person name="Zhang J.-S."/>
            <person name="Tsai W.-C."/>
            <person name="Van De Peer Y."/>
            <person name="Liu Z.-J."/>
        </authorList>
    </citation>
    <scope>NUCLEOTIDE SEQUENCE</scope>
    <source>
        <strain evidence="1">CP</strain>
        <tissue evidence="1">Leaves</tissue>
    </source>
</reference>
<dbReference type="EMBL" id="JAUJYO010000013">
    <property type="protein sequence ID" value="KAK1299819.1"/>
    <property type="molecule type" value="Genomic_DNA"/>
</dbReference>
<gene>
    <name evidence="1" type="ORF">QJS10_CPB13g01041</name>
</gene>
<comment type="caution">
    <text evidence="1">The sequence shown here is derived from an EMBL/GenBank/DDBJ whole genome shotgun (WGS) entry which is preliminary data.</text>
</comment>
<accession>A0AAV9DFS1</accession>
<dbReference type="AlphaFoldDB" id="A0AAV9DFS1"/>
<proteinExistence type="predicted"/>
<sequence length="168" mass="18453">MAVDESLSSRSSSSSRLRAGLGIRLSVQFVRVDSLSPACIHPYLGEPVAVSLSSTVFHRLGSSPESTAGLLRLVRSISLWIVGSCRFIDHECKRSEGLLHSHSPLLQNQIMILLLIPKQLHSGATKKTLNEEASQRRLSATEKWLFSTSMSRMALREVAKGELGQSKK</sequence>
<protein>
    <submittedName>
        <fullName evidence="1">Uncharacterized protein</fullName>
    </submittedName>
</protein>
<evidence type="ECO:0000313" key="2">
    <source>
        <dbReference type="Proteomes" id="UP001180020"/>
    </source>
</evidence>
<reference evidence="1" key="1">
    <citation type="journal article" date="2023" name="Nat. Commun.">
        <title>Diploid and tetraploid genomes of Acorus and the evolution of monocots.</title>
        <authorList>
            <person name="Ma L."/>
            <person name="Liu K.W."/>
            <person name="Li Z."/>
            <person name="Hsiao Y.Y."/>
            <person name="Qi Y."/>
            <person name="Fu T."/>
            <person name="Tang G.D."/>
            <person name="Zhang D."/>
            <person name="Sun W.H."/>
            <person name="Liu D.K."/>
            <person name="Li Y."/>
            <person name="Chen G.Z."/>
            <person name="Liu X.D."/>
            <person name="Liao X.Y."/>
            <person name="Jiang Y.T."/>
            <person name="Yu X."/>
            <person name="Hao Y."/>
            <person name="Huang J."/>
            <person name="Zhao X.W."/>
            <person name="Ke S."/>
            <person name="Chen Y.Y."/>
            <person name="Wu W.L."/>
            <person name="Hsu J.L."/>
            <person name="Lin Y.F."/>
            <person name="Huang M.D."/>
            <person name="Li C.Y."/>
            <person name="Huang L."/>
            <person name="Wang Z.W."/>
            <person name="Zhao X."/>
            <person name="Zhong W.Y."/>
            <person name="Peng D.H."/>
            <person name="Ahmad S."/>
            <person name="Lan S."/>
            <person name="Zhang J.S."/>
            <person name="Tsai W.C."/>
            <person name="Van de Peer Y."/>
            <person name="Liu Z.J."/>
        </authorList>
    </citation>
    <scope>NUCLEOTIDE SEQUENCE</scope>
    <source>
        <strain evidence="1">CP</strain>
    </source>
</reference>
<evidence type="ECO:0000313" key="1">
    <source>
        <dbReference type="EMBL" id="KAK1299819.1"/>
    </source>
</evidence>